<accession>A0A9P9WIJ6</accession>
<dbReference type="EMBL" id="JAFIMR010000022">
    <property type="protein sequence ID" value="KAI1865240.1"/>
    <property type="molecule type" value="Genomic_DNA"/>
</dbReference>
<dbReference type="Gene3D" id="3.30.70.330">
    <property type="match status" value="2"/>
</dbReference>
<name>A0A9P9WIJ6_9PEZI</name>
<dbReference type="Pfam" id="PF00076">
    <property type="entry name" value="RRM_1"/>
    <property type="match status" value="2"/>
</dbReference>
<feature type="region of interest" description="Disordered" evidence="3">
    <location>
        <begin position="489"/>
        <end position="563"/>
    </location>
</feature>
<keyword evidence="6" id="KW-1185">Reference proteome</keyword>
<dbReference type="InterPro" id="IPR000504">
    <property type="entry name" value="RRM_dom"/>
</dbReference>
<organism evidence="5 6">
    <name type="scientific">Neoarthrinium moseri</name>
    <dbReference type="NCBI Taxonomy" id="1658444"/>
    <lineage>
        <taxon>Eukaryota</taxon>
        <taxon>Fungi</taxon>
        <taxon>Dikarya</taxon>
        <taxon>Ascomycota</taxon>
        <taxon>Pezizomycotina</taxon>
        <taxon>Sordariomycetes</taxon>
        <taxon>Xylariomycetidae</taxon>
        <taxon>Amphisphaeriales</taxon>
        <taxon>Apiosporaceae</taxon>
        <taxon>Neoarthrinium</taxon>
    </lineage>
</organism>
<feature type="compositionally biased region" description="Basic and acidic residues" evidence="3">
    <location>
        <begin position="127"/>
        <end position="136"/>
    </location>
</feature>
<feature type="compositionally biased region" description="Polar residues" evidence="3">
    <location>
        <begin position="545"/>
        <end position="563"/>
    </location>
</feature>
<feature type="region of interest" description="Disordered" evidence="3">
    <location>
        <begin position="1"/>
        <end position="166"/>
    </location>
</feature>
<dbReference type="SMART" id="SM00360">
    <property type="entry name" value="RRM"/>
    <property type="match status" value="2"/>
</dbReference>
<feature type="domain" description="RRM" evidence="4">
    <location>
        <begin position="408"/>
        <end position="489"/>
    </location>
</feature>
<dbReference type="PANTHER" id="PTHR48027">
    <property type="entry name" value="HETEROGENEOUS NUCLEAR RIBONUCLEOPROTEIN 87F-RELATED"/>
    <property type="match status" value="1"/>
</dbReference>
<dbReference type="AlphaFoldDB" id="A0A9P9WIJ6"/>
<dbReference type="InterPro" id="IPR052462">
    <property type="entry name" value="SLIRP/GR-RBP-like"/>
</dbReference>
<evidence type="ECO:0000259" key="4">
    <source>
        <dbReference type="PROSITE" id="PS50102"/>
    </source>
</evidence>
<dbReference type="PROSITE" id="PS50102">
    <property type="entry name" value="RRM"/>
    <property type="match status" value="2"/>
</dbReference>
<dbReference type="InterPro" id="IPR012677">
    <property type="entry name" value="Nucleotide-bd_a/b_plait_sf"/>
</dbReference>
<feature type="compositionally biased region" description="Polar residues" evidence="3">
    <location>
        <begin position="498"/>
        <end position="513"/>
    </location>
</feature>
<reference evidence="5" key="1">
    <citation type="submission" date="2021-03" db="EMBL/GenBank/DDBJ databases">
        <title>Revisited historic fungal species revealed as producer of novel bioactive compounds through whole genome sequencing and comparative genomics.</title>
        <authorList>
            <person name="Vignolle G.A."/>
            <person name="Hochenegger N."/>
            <person name="Mach R.L."/>
            <person name="Mach-Aigner A.R."/>
            <person name="Javad Rahimi M."/>
            <person name="Salim K.A."/>
            <person name="Chan C.M."/>
            <person name="Lim L.B.L."/>
            <person name="Cai F."/>
            <person name="Druzhinina I.S."/>
            <person name="U'Ren J.M."/>
            <person name="Derntl C."/>
        </authorList>
    </citation>
    <scope>NUCLEOTIDE SEQUENCE</scope>
    <source>
        <strain evidence="5">TUCIM 5799</strain>
    </source>
</reference>
<comment type="caution">
    <text evidence="5">The sequence shown here is derived from an EMBL/GenBank/DDBJ whole genome shotgun (WGS) entry which is preliminary data.</text>
</comment>
<protein>
    <recommendedName>
        <fullName evidence="4">RRM domain-containing protein</fullName>
    </recommendedName>
</protein>
<proteinExistence type="predicted"/>
<feature type="domain" description="RRM" evidence="4">
    <location>
        <begin position="225"/>
        <end position="303"/>
    </location>
</feature>
<keyword evidence="1 2" id="KW-0694">RNA-binding</keyword>
<dbReference type="GO" id="GO:0003723">
    <property type="term" value="F:RNA binding"/>
    <property type="evidence" value="ECO:0007669"/>
    <property type="project" value="UniProtKB-UniRule"/>
</dbReference>
<dbReference type="SUPFAM" id="SSF54928">
    <property type="entry name" value="RNA-binding domain, RBD"/>
    <property type="match status" value="2"/>
</dbReference>
<evidence type="ECO:0000256" key="2">
    <source>
        <dbReference type="PROSITE-ProRule" id="PRU00176"/>
    </source>
</evidence>
<dbReference type="InterPro" id="IPR035979">
    <property type="entry name" value="RBD_domain_sf"/>
</dbReference>
<feature type="region of interest" description="Disordered" evidence="3">
    <location>
        <begin position="645"/>
        <end position="682"/>
    </location>
</feature>
<evidence type="ECO:0000256" key="3">
    <source>
        <dbReference type="SAM" id="MobiDB-lite"/>
    </source>
</evidence>
<evidence type="ECO:0000256" key="1">
    <source>
        <dbReference type="ARBA" id="ARBA00022884"/>
    </source>
</evidence>
<feature type="compositionally biased region" description="Polar residues" evidence="3">
    <location>
        <begin position="59"/>
        <end position="69"/>
    </location>
</feature>
<gene>
    <name evidence="5" type="ORF">JX265_008287</name>
</gene>
<evidence type="ECO:0000313" key="6">
    <source>
        <dbReference type="Proteomes" id="UP000829685"/>
    </source>
</evidence>
<evidence type="ECO:0000313" key="5">
    <source>
        <dbReference type="EMBL" id="KAI1865240.1"/>
    </source>
</evidence>
<dbReference type="Proteomes" id="UP000829685">
    <property type="component" value="Unassembled WGS sequence"/>
</dbReference>
<dbReference type="CDD" id="cd00590">
    <property type="entry name" value="RRM_SF"/>
    <property type="match status" value="1"/>
</dbReference>
<sequence length="682" mass="74845">MAEHRRFVRPASTGEPTRQGETHVPRRGGVTSPSATSSSSSDDDEGGVLLRPRLASMTIGGTSSATTGFTPPHTAQGHNMPATQDARAMSSTSGFRGDSATDDDDGDVFKSTRPSTGAATAHMRLPTRRDAADRGSDNFGPQAYPRRTQVDESPFPGERQQRYTRNEHGFLASPEYRSFGSATRHSSTAVVTSSPAMVPRSGGSDLASRHHVGSVDAQAFYSPRACVFVANLPEGVEDVRLEAEVTKHFSHFGTVFVKIRRDGRNMPFAFCQYTNSSDAQEALTHGKGVIIHGRTCRTEMVRANRTYILHRANGDHLYVEEARDAMEAAGFGSLERCEPLPQEVRDAMGMSDSVLVELKKFDPSKELQSAFRHHPLYRISPYDPKKLTSATKPNPDEVWLQRYEIDRRSIFIGDLPNNIDHLDAALREVLDEVGDVVDIQVVRKDSRDGRPFVFAFAEFARPDMADIAVERLSGRPLFGRRARVERKACREVHHSRSTRQMQSTYTARESYQSPLPERRQRQQSYAYNSRVPATPLRENAHSKDTSALTSPVAGSSSQHTASHEWSTYGHDAYTSPEHYTTSPYAHQLGSVEYNAATPQMPLGLPAPAVATPYGYYPASNLAWLSPYLTDPNLASYAYAQAYGHPSHGSLRRAGTGSQIDTPTKGAGGERNEGSGPRGGDSA</sequence>